<keyword evidence="5 11" id="KW-1133">Transmembrane helix</keyword>
<evidence type="ECO:0000256" key="2">
    <source>
        <dbReference type="ARBA" id="ARBA00011085"/>
    </source>
</evidence>
<dbReference type="GO" id="GO:0005886">
    <property type="term" value="C:plasma membrane"/>
    <property type="evidence" value="ECO:0007669"/>
    <property type="project" value="TreeGrafter"/>
</dbReference>
<protein>
    <submittedName>
        <fullName evidence="12">Pheromone A receptor-domain-containing protein</fullName>
    </submittedName>
</protein>
<dbReference type="InterPro" id="IPR001499">
    <property type="entry name" value="GPCR_STE3"/>
</dbReference>
<evidence type="ECO:0000256" key="5">
    <source>
        <dbReference type="ARBA" id="ARBA00022989"/>
    </source>
</evidence>
<keyword evidence="6" id="KW-0297">G-protein coupled receptor</keyword>
<feature type="region of interest" description="Disordered" evidence="10">
    <location>
        <begin position="357"/>
        <end position="393"/>
    </location>
</feature>
<feature type="transmembrane region" description="Helical" evidence="11">
    <location>
        <begin position="294"/>
        <end position="313"/>
    </location>
</feature>
<dbReference type="GO" id="GO:0000750">
    <property type="term" value="P:pheromone-dependent signal transduction involved in conjugation with cellular fusion"/>
    <property type="evidence" value="ECO:0007669"/>
    <property type="project" value="TreeGrafter"/>
</dbReference>
<evidence type="ECO:0000256" key="11">
    <source>
        <dbReference type="SAM" id="Phobius"/>
    </source>
</evidence>
<keyword evidence="7 11" id="KW-0472">Membrane</keyword>
<dbReference type="AlphaFoldDB" id="A0AAD7MJ51"/>
<keyword evidence="13" id="KW-1185">Reference proteome</keyword>
<keyword evidence="4 11" id="KW-0812">Transmembrane</keyword>
<comment type="similarity">
    <text evidence="2">Belongs to the G-protein coupled receptor 4 family.</text>
</comment>
<comment type="subcellular location">
    <subcellularLocation>
        <location evidence="1">Membrane</location>
        <topology evidence="1">Multi-pass membrane protein</topology>
    </subcellularLocation>
</comment>
<organism evidence="12 13">
    <name type="scientific">Mycena metata</name>
    <dbReference type="NCBI Taxonomy" id="1033252"/>
    <lineage>
        <taxon>Eukaryota</taxon>
        <taxon>Fungi</taxon>
        <taxon>Dikarya</taxon>
        <taxon>Basidiomycota</taxon>
        <taxon>Agaricomycotina</taxon>
        <taxon>Agaricomycetes</taxon>
        <taxon>Agaricomycetidae</taxon>
        <taxon>Agaricales</taxon>
        <taxon>Marasmiineae</taxon>
        <taxon>Mycenaceae</taxon>
        <taxon>Mycena</taxon>
    </lineage>
</organism>
<name>A0AAD7MJ51_9AGAR</name>
<evidence type="ECO:0000256" key="1">
    <source>
        <dbReference type="ARBA" id="ARBA00004141"/>
    </source>
</evidence>
<evidence type="ECO:0000256" key="8">
    <source>
        <dbReference type="ARBA" id="ARBA00023170"/>
    </source>
</evidence>
<evidence type="ECO:0000313" key="12">
    <source>
        <dbReference type="EMBL" id="KAJ7719132.1"/>
    </source>
</evidence>
<feature type="transmembrane region" description="Helical" evidence="11">
    <location>
        <begin position="140"/>
        <end position="160"/>
    </location>
</feature>
<dbReference type="PANTHER" id="PTHR28097">
    <property type="entry name" value="PHEROMONE A FACTOR RECEPTOR"/>
    <property type="match status" value="1"/>
</dbReference>
<gene>
    <name evidence="12" type="ORF">B0H16DRAFT_1387375</name>
</gene>
<feature type="transmembrane region" description="Helical" evidence="11">
    <location>
        <begin position="231"/>
        <end position="255"/>
    </location>
</feature>
<dbReference type="InterPro" id="IPR001546">
    <property type="entry name" value="GPCR_Pheromne_A_rcpt"/>
</dbReference>
<accession>A0AAD7MJ51</accession>
<evidence type="ECO:0000256" key="4">
    <source>
        <dbReference type="ARBA" id="ARBA00022692"/>
    </source>
</evidence>
<evidence type="ECO:0000256" key="9">
    <source>
        <dbReference type="ARBA" id="ARBA00023224"/>
    </source>
</evidence>
<feature type="compositionally biased region" description="Polar residues" evidence="10">
    <location>
        <begin position="360"/>
        <end position="393"/>
    </location>
</feature>
<dbReference type="PANTHER" id="PTHR28097:SF1">
    <property type="entry name" value="PHEROMONE A FACTOR RECEPTOR"/>
    <property type="match status" value="1"/>
</dbReference>
<evidence type="ECO:0000256" key="6">
    <source>
        <dbReference type="ARBA" id="ARBA00023040"/>
    </source>
</evidence>
<dbReference type="Pfam" id="PF02076">
    <property type="entry name" value="STE3"/>
    <property type="match status" value="1"/>
</dbReference>
<keyword evidence="3" id="KW-0589">Pheromone response</keyword>
<evidence type="ECO:0000256" key="7">
    <source>
        <dbReference type="ARBA" id="ARBA00023136"/>
    </source>
</evidence>
<dbReference type="PRINTS" id="PR00899">
    <property type="entry name" value="GPCRSTE3"/>
</dbReference>
<comment type="caution">
    <text evidence="12">The sequence shown here is derived from an EMBL/GenBank/DDBJ whole genome shotgun (WGS) entry which is preliminary data.</text>
</comment>
<evidence type="ECO:0000256" key="10">
    <source>
        <dbReference type="SAM" id="MobiDB-lite"/>
    </source>
</evidence>
<evidence type="ECO:0000256" key="3">
    <source>
        <dbReference type="ARBA" id="ARBA00022507"/>
    </source>
</evidence>
<reference evidence="12" key="1">
    <citation type="submission" date="2023-03" db="EMBL/GenBank/DDBJ databases">
        <title>Massive genome expansion in bonnet fungi (Mycena s.s.) driven by repeated elements and novel gene families across ecological guilds.</title>
        <authorList>
            <consortium name="Lawrence Berkeley National Laboratory"/>
            <person name="Harder C.B."/>
            <person name="Miyauchi S."/>
            <person name="Viragh M."/>
            <person name="Kuo A."/>
            <person name="Thoen E."/>
            <person name="Andreopoulos B."/>
            <person name="Lu D."/>
            <person name="Skrede I."/>
            <person name="Drula E."/>
            <person name="Henrissat B."/>
            <person name="Morin E."/>
            <person name="Kohler A."/>
            <person name="Barry K."/>
            <person name="LaButti K."/>
            <person name="Morin E."/>
            <person name="Salamov A."/>
            <person name="Lipzen A."/>
            <person name="Mereny Z."/>
            <person name="Hegedus B."/>
            <person name="Baldrian P."/>
            <person name="Stursova M."/>
            <person name="Weitz H."/>
            <person name="Taylor A."/>
            <person name="Grigoriev I.V."/>
            <person name="Nagy L.G."/>
            <person name="Martin F."/>
            <person name="Kauserud H."/>
        </authorList>
    </citation>
    <scope>NUCLEOTIDE SEQUENCE</scope>
    <source>
        <strain evidence="12">CBHHK182m</strain>
    </source>
</reference>
<feature type="transmembrane region" description="Helical" evidence="11">
    <location>
        <begin position="33"/>
        <end position="52"/>
    </location>
</feature>
<dbReference type="PRINTS" id="PR00900">
    <property type="entry name" value="PHEROMONEAR"/>
</dbReference>
<keyword evidence="8 12" id="KW-0675">Receptor</keyword>
<dbReference type="GO" id="GO:0004933">
    <property type="term" value="F:mating-type a-factor pheromone receptor activity"/>
    <property type="evidence" value="ECO:0007669"/>
    <property type="project" value="InterPro"/>
</dbReference>
<evidence type="ECO:0000313" key="13">
    <source>
        <dbReference type="Proteomes" id="UP001215598"/>
    </source>
</evidence>
<feature type="transmembrane region" description="Helical" evidence="11">
    <location>
        <begin position="180"/>
        <end position="210"/>
    </location>
</feature>
<sequence>MIGWPKRTQWVFIKASSQPPVLPFCHSPETMPAALPVASFLSAVLVLVPLPWHWRAGTVPTISIALWLFIDNFINGVNGILWDGNFEVKALVWCDISTKLFMGSNISLPASILSLCIHLERVSSVRQVRTSPSEKRRRQIFDCLLCFGLPLIYMALHYVVQGHRFDIVQEFGCRPATYVSVAALLILWLPLFLLNAASLVLSAMALHHFWVRRITFERHLATSSALTPSRYFRLMSLALFQMFWGLAVTLANMLFTFRAGFRPYTSWADVHSNFSRVAAFPTFLIPVQDTRYTYALWWTIPISSVAYFMFFAFGQDAMKEYRACLSWIFRRPFDQTTNATASLPVFTTKHAINLKDMPVSPSSTAAPPQYDSASTRSSHFDSASTKGNLDDASSQYTLPLPTFHAIGDASPTSHSAKHWSMP</sequence>
<feature type="transmembrane region" description="Helical" evidence="11">
    <location>
        <begin position="64"/>
        <end position="82"/>
    </location>
</feature>
<proteinExistence type="inferred from homology"/>
<keyword evidence="9" id="KW-0807">Transducer</keyword>
<dbReference type="Proteomes" id="UP001215598">
    <property type="component" value="Unassembled WGS sequence"/>
</dbReference>
<feature type="transmembrane region" description="Helical" evidence="11">
    <location>
        <begin position="102"/>
        <end position="119"/>
    </location>
</feature>
<dbReference type="CDD" id="cd14966">
    <property type="entry name" value="7tmD_STE3"/>
    <property type="match status" value="1"/>
</dbReference>
<dbReference type="EMBL" id="JARKIB010000256">
    <property type="protein sequence ID" value="KAJ7719132.1"/>
    <property type="molecule type" value="Genomic_DNA"/>
</dbReference>